<reference evidence="11 13" key="1">
    <citation type="submission" date="2016-04" db="EMBL/GenBank/DDBJ databases">
        <title>Genome sequence of Methanosphaera cuniculi DSM 4103.</title>
        <authorList>
            <person name="Poehlein A."/>
            <person name="Seedorf H."/>
            <person name="Daniel R."/>
        </authorList>
    </citation>
    <scope>NUCLEOTIDE SEQUENCE [LARGE SCALE GENOMIC DNA]</scope>
    <source>
        <strain evidence="11 13">DSM 4103</strain>
    </source>
</reference>
<sequence length="304" mass="34590">MSFNLENIISIRDFKKSDIEYILNLAEEMEPVARSEKVCHKKDGKLLGVMFYEPSTRTRLSFETAMKRLGGDVVGFNQKQGTSVQKGEVLYDTAQIISQYADAIVLRHDMAGAARFVSQNVDVPVINAGDGPGQHPTQTLLDLYTMKRQFGDINNLKIAIVGDLKYGRTVHSLVYALAMFKVEIIFIAPTELQMPHEILEDLNKLNCTYKIESTLLDNIDDVDVIYMTRIQKERFPDPKEYKKVKGKYTLNAKNMQDKKAILMHPLPRVDEISFDVDKLDNAMYFKQAFNGVPVRMALLDSIIK</sequence>
<dbReference type="GO" id="GO:0006207">
    <property type="term" value="P:'de novo' pyrimidine nucleobase biosynthetic process"/>
    <property type="evidence" value="ECO:0007669"/>
    <property type="project" value="InterPro"/>
</dbReference>
<evidence type="ECO:0000256" key="7">
    <source>
        <dbReference type="HAMAP-Rule" id="MF_00001"/>
    </source>
</evidence>
<evidence type="ECO:0000313" key="11">
    <source>
        <dbReference type="EMBL" id="PWL08838.1"/>
    </source>
</evidence>
<dbReference type="Pfam" id="PF00185">
    <property type="entry name" value="OTCace"/>
    <property type="match status" value="1"/>
</dbReference>
<feature type="binding site" evidence="7">
    <location>
        <position position="267"/>
    </location>
    <ligand>
        <name>carbamoyl phosphate</name>
        <dbReference type="ChEBI" id="CHEBI:58228"/>
    </ligand>
</feature>
<dbReference type="PROSITE" id="PS00097">
    <property type="entry name" value="CARBAMOYLTRANSFERASE"/>
    <property type="match status" value="1"/>
</dbReference>
<dbReference type="GO" id="GO:0004070">
    <property type="term" value="F:aspartate carbamoyltransferase activity"/>
    <property type="evidence" value="ECO:0007669"/>
    <property type="project" value="UniProtKB-UniRule"/>
</dbReference>
<evidence type="ECO:0000313" key="10">
    <source>
        <dbReference type="EMBL" id="PAV07956.1"/>
    </source>
</evidence>
<dbReference type="NCBIfam" id="NF002032">
    <property type="entry name" value="PRK00856.1"/>
    <property type="match status" value="1"/>
</dbReference>
<reference evidence="10 12" key="2">
    <citation type="journal article" date="2017" name="BMC Genomics">
        <title>Genomic analysis of methanogenic archaea reveals a shift towards energy conservation.</title>
        <authorList>
            <person name="Gilmore S.P."/>
            <person name="Henske J.K."/>
            <person name="Sexton J.A."/>
            <person name="Solomon K.V."/>
            <person name="Seppala S."/>
            <person name="Yoo J.I."/>
            <person name="Huyett L.M."/>
            <person name="Pressman A."/>
            <person name="Cogan J.Z."/>
            <person name="Kivenson V."/>
            <person name="Peng X."/>
            <person name="Tan Y."/>
            <person name="Valentine D.L."/>
            <person name="O'Malley M.A."/>
        </authorList>
    </citation>
    <scope>NUCLEOTIDE SEQUENCE [LARGE SCALE GENOMIC DNA]</scope>
    <source>
        <strain evidence="10 12">1R-7</strain>
    </source>
</reference>
<keyword evidence="12" id="KW-1185">Reference proteome</keyword>
<dbReference type="HAMAP" id="MF_00001">
    <property type="entry name" value="Asp_carb_tr"/>
    <property type="match status" value="1"/>
</dbReference>
<dbReference type="InterPro" id="IPR006130">
    <property type="entry name" value="Asp/Orn_carbamoylTrfase"/>
</dbReference>
<feature type="binding site" evidence="7">
    <location>
        <position position="138"/>
    </location>
    <ligand>
        <name>carbamoyl phosphate</name>
        <dbReference type="ChEBI" id="CHEBI:58228"/>
    </ligand>
</feature>
<evidence type="ECO:0000256" key="5">
    <source>
        <dbReference type="ARBA" id="ARBA00043884"/>
    </source>
</evidence>
<evidence type="ECO:0000259" key="9">
    <source>
        <dbReference type="Pfam" id="PF02729"/>
    </source>
</evidence>
<dbReference type="PANTHER" id="PTHR45753">
    <property type="entry name" value="ORNITHINE CARBAMOYLTRANSFERASE, MITOCHONDRIAL"/>
    <property type="match status" value="1"/>
</dbReference>
<comment type="pathway">
    <text evidence="1 7">Pyrimidine metabolism; UMP biosynthesis via de novo pathway; (S)-dihydroorotate from bicarbonate: step 2/3.</text>
</comment>
<protein>
    <recommendedName>
        <fullName evidence="7">Aspartate carbamoyltransferase</fullName>
        <ecNumber evidence="7">2.1.3.2</ecNumber>
    </recommendedName>
    <alternativeName>
        <fullName evidence="7">Aspartate transcarbamylase</fullName>
        <shortName evidence="7">ATCase</shortName>
    </alternativeName>
</protein>
<organism evidence="10 12">
    <name type="scientific">Methanosphaera cuniculi</name>
    <dbReference type="NCBI Taxonomy" id="1077256"/>
    <lineage>
        <taxon>Archaea</taxon>
        <taxon>Methanobacteriati</taxon>
        <taxon>Methanobacteriota</taxon>
        <taxon>Methanomada group</taxon>
        <taxon>Methanobacteria</taxon>
        <taxon>Methanobacteriales</taxon>
        <taxon>Methanobacteriaceae</taxon>
        <taxon>Methanosphaera</taxon>
    </lineage>
</organism>
<name>A0A2A2HF62_9EURY</name>
<dbReference type="InterPro" id="IPR002082">
    <property type="entry name" value="Asp_carbamoyltransf"/>
</dbReference>
<evidence type="ECO:0000313" key="12">
    <source>
        <dbReference type="Proteomes" id="UP000217528"/>
    </source>
</evidence>
<feature type="domain" description="Aspartate/ornithine carbamoyltransferase Asp/Orn-binding" evidence="8">
    <location>
        <begin position="155"/>
        <end position="301"/>
    </location>
</feature>
<proteinExistence type="inferred from homology"/>
<accession>A0A2A2HF62</accession>
<feature type="binding site" evidence="7">
    <location>
        <position position="57"/>
    </location>
    <ligand>
        <name>carbamoyl phosphate</name>
        <dbReference type="ChEBI" id="CHEBI:58228"/>
    </ligand>
</feature>
<dbReference type="PRINTS" id="PR00100">
    <property type="entry name" value="AOTCASE"/>
</dbReference>
<feature type="binding site" evidence="7">
    <location>
        <position position="107"/>
    </location>
    <ligand>
        <name>carbamoyl phosphate</name>
        <dbReference type="ChEBI" id="CHEBI:58228"/>
    </ligand>
</feature>
<comment type="subunit">
    <text evidence="7">Heterooligomer of catalytic and regulatory chains.</text>
</comment>
<dbReference type="FunFam" id="3.40.50.1370:FF:000001">
    <property type="entry name" value="Aspartate carbamoyltransferase"/>
    <property type="match status" value="1"/>
</dbReference>
<dbReference type="GO" id="GO:0006520">
    <property type="term" value="P:amino acid metabolic process"/>
    <property type="evidence" value="ECO:0007669"/>
    <property type="project" value="InterPro"/>
</dbReference>
<evidence type="ECO:0000256" key="2">
    <source>
        <dbReference type="ARBA" id="ARBA00008896"/>
    </source>
</evidence>
<feature type="binding site" evidence="7">
    <location>
        <position position="135"/>
    </location>
    <ligand>
        <name>carbamoyl phosphate</name>
        <dbReference type="ChEBI" id="CHEBI:58228"/>
    </ligand>
</feature>
<evidence type="ECO:0000259" key="8">
    <source>
        <dbReference type="Pfam" id="PF00185"/>
    </source>
</evidence>
<gene>
    <name evidence="7 11" type="primary">pyrB</name>
    <name evidence="10" type="ORF">ASJ82_01575</name>
    <name evidence="11" type="ORF">MSCUN_02770</name>
</gene>
<dbReference type="PANTHER" id="PTHR45753:SF6">
    <property type="entry name" value="ASPARTATE CARBAMOYLTRANSFERASE"/>
    <property type="match status" value="1"/>
</dbReference>
<dbReference type="UniPathway" id="UPA00070">
    <property type="reaction ID" value="UER00116"/>
</dbReference>
<evidence type="ECO:0000256" key="4">
    <source>
        <dbReference type="ARBA" id="ARBA00022975"/>
    </source>
</evidence>
<dbReference type="GO" id="GO:0044205">
    <property type="term" value="P:'de novo' UMP biosynthetic process"/>
    <property type="evidence" value="ECO:0007669"/>
    <property type="project" value="UniProtKB-UniRule"/>
</dbReference>
<dbReference type="EMBL" id="LMVN01000004">
    <property type="protein sequence ID" value="PAV07956.1"/>
    <property type="molecule type" value="Genomic_DNA"/>
</dbReference>
<evidence type="ECO:0000313" key="13">
    <source>
        <dbReference type="Proteomes" id="UP000246004"/>
    </source>
</evidence>
<keyword evidence="4 7" id="KW-0665">Pyrimidine biosynthesis</keyword>
<feature type="binding site" evidence="7">
    <location>
        <position position="266"/>
    </location>
    <ligand>
        <name>carbamoyl phosphate</name>
        <dbReference type="ChEBI" id="CHEBI:58228"/>
    </ligand>
</feature>
<dbReference type="InterPro" id="IPR006131">
    <property type="entry name" value="Asp_carbamoyltransf_Asp/Orn-bd"/>
</dbReference>
<dbReference type="SUPFAM" id="SSF53671">
    <property type="entry name" value="Aspartate/ornithine carbamoyltransferase"/>
    <property type="match status" value="1"/>
</dbReference>
<dbReference type="EC" id="2.1.3.2" evidence="7"/>
<evidence type="ECO:0000256" key="1">
    <source>
        <dbReference type="ARBA" id="ARBA00004852"/>
    </source>
</evidence>
<dbReference type="EMBL" id="LWMS01000008">
    <property type="protein sequence ID" value="PWL08838.1"/>
    <property type="molecule type" value="Genomic_DNA"/>
</dbReference>
<feature type="binding site" evidence="7">
    <location>
        <position position="58"/>
    </location>
    <ligand>
        <name>carbamoyl phosphate</name>
        <dbReference type="ChEBI" id="CHEBI:58228"/>
    </ligand>
</feature>
<keyword evidence="3 7" id="KW-0808">Transferase</keyword>
<dbReference type="Gene3D" id="3.40.50.1370">
    <property type="entry name" value="Aspartate/ornithine carbamoyltransferase"/>
    <property type="match status" value="2"/>
</dbReference>
<comment type="similarity">
    <text evidence="2 7">Belongs to the aspartate/ornithine carbamoyltransferase superfamily. ATCase family.</text>
</comment>
<dbReference type="InterPro" id="IPR006132">
    <property type="entry name" value="Asp/Orn_carbamoyltranf_P-bd"/>
</dbReference>
<dbReference type="InterPro" id="IPR036901">
    <property type="entry name" value="Asp/Orn_carbamoylTrfase_sf"/>
</dbReference>
<dbReference type="PRINTS" id="PR00101">
    <property type="entry name" value="ATCASE"/>
</dbReference>
<comment type="caution">
    <text evidence="10">The sequence shown here is derived from an EMBL/GenBank/DDBJ whole genome shotgun (WGS) entry which is preliminary data.</text>
</comment>
<dbReference type="GO" id="GO:0016597">
    <property type="term" value="F:amino acid binding"/>
    <property type="evidence" value="ECO:0007669"/>
    <property type="project" value="InterPro"/>
</dbReference>
<dbReference type="AlphaFoldDB" id="A0A2A2HF62"/>
<feature type="binding site" evidence="7">
    <location>
        <position position="168"/>
    </location>
    <ligand>
        <name>L-aspartate</name>
        <dbReference type="ChEBI" id="CHEBI:29991"/>
    </ligand>
</feature>
<dbReference type="Pfam" id="PF02729">
    <property type="entry name" value="OTCace_N"/>
    <property type="match status" value="1"/>
</dbReference>
<feature type="binding site" evidence="7">
    <location>
        <position position="86"/>
    </location>
    <ligand>
        <name>L-aspartate</name>
        <dbReference type="ChEBI" id="CHEBI:29991"/>
    </ligand>
</feature>
<dbReference type="OrthoDB" id="7792at2157"/>
<comment type="catalytic activity">
    <reaction evidence="6 7">
        <text>carbamoyl phosphate + L-aspartate = N-carbamoyl-L-aspartate + phosphate + H(+)</text>
        <dbReference type="Rhea" id="RHEA:20013"/>
        <dbReference type="ChEBI" id="CHEBI:15378"/>
        <dbReference type="ChEBI" id="CHEBI:29991"/>
        <dbReference type="ChEBI" id="CHEBI:32814"/>
        <dbReference type="ChEBI" id="CHEBI:43474"/>
        <dbReference type="ChEBI" id="CHEBI:58228"/>
        <dbReference type="EC" id="2.1.3.2"/>
    </reaction>
</comment>
<feature type="binding site" evidence="7">
    <location>
        <position position="229"/>
    </location>
    <ligand>
        <name>L-aspartate</name>
        <dbReference type="ChEBI" id="CHEBI:29991"/>
    </ligand>
</feature>
<evidence type="ECO:0000256" key="3">
    <source>
        <dbReference type="ARBA" id="ARBA00022679"/>
    </source>
</evidence>
<dbReference type="RefSeq" id="WP_095608162.1">
    <property type="nucleotide sequence ID" value="NZ_CAUHCB010000022.1"/>
</dbReference>
<dbReference type="Proteomes" id="UP000217528">
    <property type="component" value="Unassembled WGS sequence"/>
</dbReference>
<dbReference type="NCBIfam" id="TIGR00670">
    <property type="entry name" value="asp_carb_tr"/>
    <property type="match status" value="1"/>
</dbReference>
<dbReference type="FunFam" id="3.40.50.1370:FF:000002">
    <property type="entry name" value="Aspartate carbamoyltransferase 2"/>
    <property type="match status" value="1"/>
</dbReference>
<feature type="domain" description="Aspartate/ornithine carbamoyltransferase carbamoyl-P binding" evidence="9">
    <location>
        <begin position="7"/>
        <end position="147"/>
    </location>
</feature>
<evidence type="ECO:0000256" key="6">
    <source>
        <dbReference type="ARBA" id="ARBA00048859"/>
    </source>
</evidence>
<comment type="function">
    <text evidence="5 7">Catalyzes the condensation of carbamoyl phosphate and aspartate to form carbamoyl aspartate and inorganic phosphate, the committed step in the de novo pyrimidine nucleotide biosynthesis pathway.</text>
</comment>
<dbReference type="Proteomes" id="UP000246004">
    <property type="component" value="Unassembled WGS sequence"/>
</dbReference>